<dbReference type="SUPFAM" id="SSF48452">
    <property type="entry name" value="TPR-like"/>
    <property type="match status" value="1"/>
</dbReference>
<reference evidence="4" key="2">
    <citation type="submission" date="2020-02" db="EMBL/GenBank/DDBJ databases">
        <authorList>
            <person name="Gilchrist C.L.M."/>
            <person name="Chooi Y.-H."/>
        </authorList>
    </citation>
    <scope>NUCLEOTIDE SEQUENCE</scope>
    <source>
        <strain evidence="4">MST-FP2251</strain>
    </source>
</reference>
<sequence length="1270" mass="144861">MAAGEQMAMNLPMWVVAVAITALLMVVNSSSPGYWTVLSASVCFTGACYSLLRHQRDQASSGRGMRYFLWSVFGLSLAWTIFLSPAHLFVPTLMDLWSDTSERPPTQFTEIVYSPDDGHISVDVYAIHGMGSNATSAWMHKDKHSQTRWLKDVLPAVEGLQSIRVIQVNHQSRWDANSALMQFNDHAEMVLGDIESLHKENPERPIIFIAHSFGGILLKKALVLAKVRSSSVASMTKGILFMGVPHRGSPAVIPASILSFTAHWRGSSTHLLRYMSPDCPSIQDLDAEFIGAFQNSHSPRPLPYICNFLEMRAEKVGNAPIGATVNGRSGNPHHGKIVFLDTDHRGLNKFQSAEDPNFVRFLDAFKDAFRFASTRSEPAQFLTTRLVSGTSNAQDSFLLPFELPFLRNSRFTGRDFILTQINDYFNSGPCPQKQCVIALYGPGGIGKTQIAVEYAHQYHREYTAVFWVDAASESSLKQSFVDIAKRVLEGFVPTTLKQKDMQQSPDEEGLSTAAGANSTSKKVDAAMNWFSARGNNDWLLIFDNFDDIELFDIRDFIPKTSTGSILITSRRKDLSSYWRGIEIPSMDFEEGKLLLIRSSGIEEENIDGWLIFQLLQLLGNYPLAIEQAGAYIAVQRSRTATAQGRSDLLQHYIDEYKKSTARLLQYMRPPSIWDYRNDTVLSTWEVSFHRIEHDTPQAAQLLLLCGFLSNQDIFEGLLSYYESFQQEEKPMGSLMNVLSSYSLAEFSASIDAIYLHPLIHYWAQHRLSIDEKKTFSRQALELVTRALRQQSASPSVGYDAFERRTIPHLQTVLANVMKYLSSSNGSEYNLPFGPPVEEEDRDGVLLTVHRYVENWYLWLEDKVEDFVRESIFWIKGDDITTEETWWVAYKLGMVARNYNYLETETLYRWAFTEARQKYNVRHPRCLAIAGDIAWILYLQRNLAEAKKWYRWVLSARQSVLGETHFATLGAIMGIGRILSEEGDTEAALEMQLSAYRGRARSTGEESVLTLNAAKNVADIYLELGRVDDAWEWLVKVATGRERVLGRYHEDTFRLFFDIAEILFREKKFEDAYTWYQATLTAQEVTFGENHEVTLHTVHKIGCCFFDMQRNGEAVQWYQRALRGYEVTLGMDHRTTLQNINFLAVTLDRLGAYEEAYQWYMRALETQERTLHAYHEDVLLTVSNVGAVLHNLGRFDESYLWYKRALEGNERIVGKDHPQYQHISGNMEFVVGRMDEGRREYQWCEHVLMVWAICTFLKALFVQDTSAASVQ</sequence>
<dbReference type="Gene3D" id="1.25.40.10">
    <property type="entry name" value="Tetratricopeptide repeat domain"/>
    <property type="match status" value="2"/>
</dbReference>
<evidence type="ECO:0000259" key="3">
    <source>
        <dbReference type="Pfam" id="PF00931"/>
    </source>
</evidence>
<dbReference type="Pfam" id="PF13374">
    <property type="entry name" value="TPR_10"/>
    <property type="match status" value="2"/>
</dbReference>
<dbReference type="InterPro" id="IPR029058">
    <property type="entry name" value="AB_hydrolase_fold"/>
</dbReference>
<keyword evidence="5" id="KW-1185">Reference proteome</keyword>
<feature type="transmembrane region" description="Helical" evidence="2">
    <location>
        <begin position="33"/>
        <end position="52"/>
    </location>
</feature>
<dbReference type="SMART" id="SM00028">
    <property type="entry name" value="TPR"/>
    <property type="match status" value="5"/>
</dbReference>
<dbReference type="Gene3D" id="3.40.50.300">
    <property type="entry name" value="P-loop containing nucleotide triphosphate hydrolases"/>
    <property type="match status" value="1"/>
</dbReference>
<keyword evidence="2" id="KW-0472">Membrane</keyword>
<feature type="region of interest" description="Disordered" evidence="1">
    <location>
        <begin position="498"/>
        <end position="517"/>
    </location>
</feature>
<reference evidence="4" key="1">
    <citation type="journal article" date="2019" name="Beilstein J. Org. Chem.">
        <title>Nanangenines: drimane sesquiterpenoids as the dominant metabolite cohort of a novel Australian fungus, Aspergillus nanangensis.</title>
        <authorList>
            <person name="Lacey H.J."/>
            <person name="Gilchrist C.L.M."/>
            <person name="Crombie A."/>
            <person name="Kalaitzis J.A."/>
            <person name="Vuong D."/>
            <person name="Rutledge P.J."/>
            <person name="Turner P."/>
            <person name="Pitt J.I."/>
            <person name="Lacey E."/>
            <person name="Chooi Y.H."/>
            <person name="Piggott A.M."/>
        </authorList>
    </citation>
    <scope>NUCLEOTIDE SEQUENCE</scope>
    <source>
        <strain evidence="4">MST-FP2251</strain>
    </source>
</reference>
<protein>
    <recommendedName>
        <fullName evidence="3">NB-ARC domain-containing protein</fullName>
    </recommendedName>
</protein>
<gene>
    <name evidence="4" type="ORF">FE257_001691</name>
</gene>
<dbReference type="AlphaFoldDB" id="A0AAD4GNS9"/>
<dbReference type="InterPro" id="IPR011990">
    <property type="entry name" value="TPR-like_helical_dom_sf"/>
</dbReference>
<organism evidence="4 5">
    <name type="scientific">Aspergillus nanangensis</name>
    <dbReference type="NCBI Taxonomy" id="2582783"/>
    <lineage>
        <taxon>Eukaryota</taxon>
        <taxon>Fungi</taxon>
        <taxon>Dikarya</taxon>
        <taxon>Ascomycota</taxon>
        <taxon>Pezizomycotina</taxon>
        <taxon>Eurotiomycetes</taxon>
        <taxon>Eurotiomycetidae</taxon>
        <taxon>Eurotiales</taxon>
        <taxon>Aspergillaceae</taxon>
        <taxon>Aspergillus</taxon>
        <taxon>Aspergillus subgen. Circumdati</taxon>
    </lineage>
</organism>
<dbReference type="Pfam" id="PF13424">
    <property type="entry name" value="TPR_12"/>
    <property type="match status" value="2"/>
</dbReference>
<dbReference type="PANTHER" id="PTHR46082:SF6">
    <property type="entry name" value="AAA+ ATPASE DOMAIN-CONTAINING PROTEIN-RELATED"/>
    <property type="match status" value="1"/>
</dbReference>
<feature type="transmembrane region" description="Helical" evidence="2">
    <location>
        <begin position="64"/>
        <end position="82"/>
    </location>
</feature>
<dbReference type="EMBL" id="VCAU01000120">
    <property type="protein sequence ID" value="KAF9884504.1"/>
    <property type="molecule type" value="Genomic_DNA"/>
</dbReference>
<dbReference type="GO" id="GO:0043531">
    <property type="term" value="F:ADP binding"/>
    <property type="evidence" value="ECO:0007669"/>
    <property type="project" value="InterPro"/>
</dbReference>
<feature type="domain" description="NB-ARC" evidence="3">
    <location>
        <begin position="434"/>
        <end position="580"/>
    </location>
</feature>
<comment type="caution">
    <text evidence="4">The sequence shown here is derived from an EMBL/GenBank/DDBJ whole genome shotgun (WGS) entry which is preliminary data.</text>
</comment>
<feature type="transmembrane region" description="Helical" evidence="2">
    <location>
        <begin position="7"/>
        <end position="27"/>
    </location>
</feature>
<evidence type="ECO:0000313" key="4">
    <source>
        <dbReference type="EMBL" id="KAF9884504.1"/>
    </source>
</evidence>
<dbReference type="PANTHER" id="PTHR46082">
    <property type="entry name" value="ATP/GTP-BINDING PROTEIN-RELATED"/>
    <property type="match status" value="1"/>
</dbReference>
<accession>A0AAD4GNS9</accession>
<dbReference type="InterPro" id="IPR053137">
    <property type="entry name" value="NLR-like"/>
</dbReference>
<dbReference type="InterPro" id="IPR019734">
    <property type="entry name" value="TPR_rpt"/>
</dbReference>
<evidence type="ECO:0000256" key="1">
    <source>
        <dbReference type="SAM" id="MobiDB-lite"/>
    </source>
</evidence>
<dbReference type="SUPFAM" id="SSF52540">
    <property type="entry name" value="P-loop containing nucleoside triphosphate hydrolases"/>
    <property type="match status" value="1"/>
</dbReference>
<evidence type="ECO:0000256" key="2">
    <source>
        <dbReference type="SAM" id="Phobius"/>
    </source>
</evidence>
<keyword evidence="2" id="KW-1133">Transmembrane helix</keyword>
<dbReference type="InterPro" id="IPR027417">
    <property type="entry name" value="P-loop_NTPase"/>
</dbReference>
<keyword evidence="2" id="KW-0812">Transmembrane</keyword>
<dbReference type="Pfam" id="PF00931">
    <property type="entry name" value="NB-ARC"/>
    <property type="match status" value="1"/>
</dbReference>
<name>A0AAD4GNS9_ASPNN</name>
<evidence type="ECO:0000313" key="5">
    <source>
        <dbReference type="Proteomes" id="UP001194746"/>
    </source>
</evidence>
<dbReference type="InterPro" id="IPR002182">
    <property type="entry name" value="NB-ARC"/>
</dbReference>
<proteinExistence type="predicted"/>
<dbReference type="Gene3D" id="3.40.50.1820">
    <property type="entry name" value="alpha/beta hydrolase"/>
    <property type="match status" value="1"/>
</dbReference>
<dbReference type="SUPFAM" id="SSF53474">
    <property type="entry name" value="alpha/beta-Hydrolases"/>
    <property type="match status" value="1"/>
</dbReference>
<dbReference type="Proteomes" id="UP001194746">
    <property type="component" value="Unassembled WGS sequence"/>
</dbReference>